<gene>
    <name evidence="6" type="ORF">ABID16_001825</name>
</gene>
<protein>
    <submittedName>
        <fullName evidence="6">DNA-binding transcriptional LysR family regulator</fullName>
    </submittedName>
</protein>
<proteinExistence type="inferred from homology"/>
<keyword evidence="2" id="KW-0805">Transcription regulation</keyword>
<dbReference type="Gene3D" id="1.10.10.10">
    <property type="entry name" value="Winged helix-like DNA-binding domain superfamily/Winged helix DNA-binding domain"/>
    <property type="match status" value="1"/>
</dbReference>
<dbReference type="InterPro" id="IPR036388">
    <property type="entry name" value="WH-like_DNA-bd_sf"/>
</dbReference>
<evidence type="ECO:0000256" key="2">
    <source>
        <dbReference type="ARBA" id="ARBA00023015"/>
    </source>
</evidence>
<reference evidence="6 7" key="1">
    <citation type="submission" date="2024-06" db="EMBL/GenBank/DDBJ databases">
        <title>Genomic Encyclopedia of Type Strains, Phase IV (KMG-IV): sequencing the most valuable type-strain genomes for metagenomic binning, comparative biology and taxonomic classification.</title>
        <authorList>
            <person name="Goeker M."/>
        </authorList>
    </citation>
    <scope>NUCLEOTIDE SEQUENCE [LARGE SCALE GENOMIC DNA]</scope>
    <source>
        <strain evidence="6 7">DSM 29780</strain>
    </source>
</reference>
<dbReference type="PANTHER" id="PTHR30346:SF0">
    <property type="entry name" value="HCA OPERON TRANSCRIPTIONAL ACTIVATOR HCAR"/>
    <property type="match status" value="1"/>
</dbReference>
<evidence type="ECO:0000256" key="4">
    <source>
        <dbReference type="ARBA" id="ARBA00023163"/>
    </source>
</evidence>
<organism evidence="6 7">
    <name type="scientific">Rhizobium aquaticum</name>
    <dbReference type="NCBI Taxonomy" id="1549636"/>
    <lineage>
        <taxon>Bacteria</taxon>
        <taxon>Pseudomonadati</taxon>
        <taxon>Pseudomonadota</taxon>
        <taxon>Alphaproteobacteria</taxon>
        <taxon>Hyphomicrobiales</taxon>
        <taxon>Rhizobiaceae</taxon>
        <taxon>Rhizobium/Agrobacterium group</taxon>
        <taxon>Rhizobium</taxon>
    </lineage>
</organism>
<dbReference type="PROSITE" id="PS50931">
    <property type="entry name" value="HTH_LYSR"/>
    <property type="match status" value="1"/>
</dbReference>
<sequence>MPGSSIELRHISYVVAASEHGSFRRAAAALGVQESAISRRVRDLEIRLGTALFVRSHSGVTLTLAGKQFVDRGRKALSEIGLARTEVAAIGRVGDGELRIGILSSLGSSFLADLIQKFSERYAAIQMSFADGDQAEHVAAIRQRQLDVAFLTGTLEWEGCECRHLWSEQVFVAMPEQHMLAEAAQLDWVDVIGERFIVSDAAPGQEIYNYLVQRLAGLGRQPEILPHSVGRHNLLSLVALGQGLTLASEGVTATQVPGVAFRPIGNETLPYSMVWSAQNDNPALLRFLDIAASLETQNVSLVTSRA</sequence>
<dbReference type="Proteomes" id="UP001549047">
    <property type="component" value="Unassembled WGS sequence"/>
</dbReference>
<comment type="similarity">
    <text evidence="1">Belongs to the LysR transcriptional regulatory family.</text>
</comment>
<dbReference type="Pfam" id="PF00126">
    <property type="entry name" value="HTH_1"/>
    <property type="match status" value="1"/>
</dbReference>
<evidence type="ECO:0000313" key="7">
    <source>
        <dbReference type="Proteomes" id="UP001549047"/>
    </source>
</evidence>
<dbReference type="InterPro" id="IPR036390">
    <property type="entry name" value="WH_DNA-bd_sf"/>
</dbReference>
<dbReference type="SUPFAM" id="SSF46785">
    <property type="entry name" value="Winged helix' DNA-binding domain"/>
    <property type="match status" value="1"/>
</dbReference>
<dbReference type="CDD" id="cd08414">
    <property type="entry name" value="PBP2_LTTR_aromatics_like"/>
    <property type="match status" value="1"/>
</dbReference>
<dbReference type="PANTHER" id="PTHR30346">
    <property type="entry name" value="TRANSCRIPTIONAL DUAL REGULATOR HCAR-RELATED"/>
    <property type="match status" value="1"/>
</dbReference>
<dbReference type="Gene3D" id="3.40.190.10">
    <property type="entry name" value="Periplasmic binding protein-like II"/>
    <property type="match status" value="2"/>
</dbReference>
<dbReference type="Pfam" id="PF03466">
    <property type="entry name" value="LysR_substrate"/>
    <property type="match status" value="1"/>
</dbReference>
<dbReference type="RefSeq" id="WP_354556032.1">
    <property type="nucleotide sequence ID" value="NZ_JBEPMB010000002.1"/>
</dbReference>
<dbReference type="PRINTS" id="PR00039">
    <property type="entry name" value="HTHLYSR"/>
</dbReference>
<keyword evidence="4" id="KW-0804">Transcription</keyword>
<dbReference type="InterPro" id="IPR000847">
    <property type="entry name" value="LysR_HTH_N"/>
</dbReference>
<keyword evidence="7" id="KW-1185">Reference proteome</keyword>
<comment type="caution">
    <text evidence="6">The sequence shown here is derived from an EMBL/GenBank/DDBJ whole genome shotgun (WGS) entry which is preliminary data.</text>
</comment>
<accession>A0ABV2IZH4</accession>
<dbReference type="SUPFAM" id="SSF53850">
    <property type="entry name" value="Periplasmic binding protein-like II"/>
    <property type="match status" value="1"/>
</dbReference>
<dbReference type="GO" id="GO:0003677">
    <property type="term" value="F:DNA binding"/>
    <property type="evidence" value="ECO:0007669"/>
    <property type="project" value="UniProtKB-KW"/>
</dbReference>
<evidence type="ECO:0000256" key="3">
    <source>
        <dbReference type="ARBA" id="ARBA00023125"/>
    </source>
</evidence>
<feature type="domain" description="HTH lysR-type" evidence="5">
    <location>
        <begin position="6"/>
        <end position="63"/>
    </location>
</feature>
<evidence type="ECO:0000256" key="1">
    <source>
        <dbReference type="ARBA" id="ARBA00009437"/>
    </source>
</evidence>
<name>A0ABV2IZH4_9HYPH</name>
<evidence type="ECO:0000259" key="5">
    <source>
        <dbReference type="PROSITE" id="PS50931"/>
    </source>
</evidence>
<evidence type="ECO:0000313" key="6">
    <source>
        <dbReference type="EMBL" id="MET3613496.1"/>
    </source>
</evidence>
<dbReference type="InterPro" id="IPR005119">
    <property type="entry name" value="LysR_subst-bd"/>
</dbReference>
<keyword evidence="3 6" id="KW-0238">DNA-binding</keyword>
<dbReference type="EMBL" id="JBEPMB010000002">
    <property type="protein sequence ID" value="MET3613496.1"/>
    <property type="molecule type" value="Genomic_DNA"/>
</dbReference>